<dbReference type="RefSeq" id="WP_169162670.1">
    <property type="nucleotide sequence ID" value="NZ_JABBFW010000022.1"/>
</dbReference>
<comment type="caution">
    <text evidence="3">The sequence shown here is derived from an EMBL/GenBank/DDBJ whole genome shotgun (WGS) entry which is preliminary data.</text>
</comment>
<dbReference type="EMBL" id="JABBFW010000022">
    <property type="protein sequence ID" value="NML17770.1"/>
    <property type="molecule type" value="Genomic_DNA"/>
</dbReference>
<accession>A0A848FHT9</accession>
<feature type="domain" description="Glycosyltransferase subfamily 4-like N-terminal" evidence="2">
    <location>
        <begin position="12"/>
        <end position="170"/>
    </location>
</feature>
<proteinExistence type="predicted"/>
<keyword evidence="4" id="KW-1185">Reference proteome</keyword>
<evidence type="ECO:0000313" key="4">
    <source>
        <dbReference type="Proteomes" id="UP000574067"/>
    </source>
</evidence>
<dbReference type="InterPro" id="IPR001296">
    <property type="entry name" value="Glyco_trans_1"/>
</dbReference>
<feature type="domain" description="Glycosyl transferase family 1" evidence="1">
    <location>
        <begin position="183"/>
        <end position="332"/>
    </location>
</feature>
<name>A0A848FHT9_9BURK</name>
<protein>
    <submittedName>
        <fullName evidence="3">Glycosyltransferase family 4 protein</fullName>
    </submittedName>
</protein>
<gene>
    <name evidence="3" type="ORF">HHL10_22625</name>
</gene>
<dbReference type="InterPro" id="IPR028098">
    <property type="entry name" value="Glyco_trans_4-like_N"/>
</dbReference>
<dbReference type="PANTHER" id="PTHR12526:SF630">
    <property type="entry name" value="GLYCOSYLTRANSFERASE"/>
    <property type="match status" value="1"/>
</dbReference>
<dbReference type="Gene3D" id="3.40.50.2000">
    <property type="entry name" value="Glycogen Phosphorylase B"/>
    <property type="match status" value="2"/>
</dbReference>
<reference evidence="3 4" key="1">
    <citation type="submission" date="2020-04" db="EMBL/GenBank/DDBJ databases">
        <title>Azohydromonas sp. isolated from soil.</title>
        <authorList>
            <person name="Dahal R.H."/>
        </authorList>
    </citation>
    <scope>NUCLEOTIDE SEQUENCE [LARGE SCALE GENOMIC DNA]</scope>
    <source>
        <strain evidence="3 4">G-1-1-14</strain>
    </source>
</reference>
<dbReference type="GO" id="GO:0016757">
    <property type="term" value="F:glycosyltransferase activity"/>
    <property type="evidence" value="ECO:0007669"/>
    <property type="project" value="InterPro"/>
</dbReference>
<dbReference type="PANTHER" id="PTHR12526">
    <property type="entry name" value="GLYCOSYLTRANSFERASE"/>
    <property type="match status" value="1"/>
</dbReference>
<evidence type="ECO:0000259" key="1">
    <source>
        <dbReference type="Pfam" id="PF00534"/>
    </source>
</evidence>
<keyword evidence="3" id="KW-0808">Transferase</keyword>
<dbReference type="Pfam" id="PF13579">
    <property type="entry name" value="Glyco_trans_4_4"/>
    <property type="match status" value="1"/>
</dbReference>
<evidence type="ECO:0000313" key="3">
    <source>
        <dbReference type="EMBL" id="NML17770.1"/>
    </source>
</evidence>
<dbReference type="Pfam" id="PF00534">
    <property type="entry name" value="Glycos_transf_1"/>
    <property type="match status" value="1"/>
</dbReference>
<dbReference type="Proteomes" id="UP000574067">
    <property type="component" value="Unassembled WGS sequence"/>
</dbReference>
<evidence type="ECO:0000259" key="2">
    <source>
        <dbReference type="Pfam" id="PF13579"/>
    </source>
</evidence>
<organism evidence="3 4">
    <name type="scientific">Azohydromonas caseinilytica</name>
    <dbReference type="NCBI Taxonomy" id="2728836"/>
    <lineage>
        <taxon>Bacteria</taxon>
        <taxon>Pseudomonadati</taxon>
        <taxon>Pseudomonadota</taxon>
        <taxon>Betaproteobacteria</taxon>
        <taxon>Burkholderiales</taxon>
        <taxon>Sphaerotilaceae</taxon>
        <taxon>Azohydromonas</taxon>
    </lineage>
</organism>
<sequence length="373" mass="40574">MKVLHVAESIKGGCGTYLDEIVPLQVQALGERQVRCLVPREHAAQLPRVEPGLVRTFGRPGRAAGLPRLARELTRLVDEWQPDLIHAHSTFAGAVSRALSVARRLPPIVYCPHGWVFDVEQPRLMRWATESAERLMAPRSARIVAISDAERRRGEAAGIPAERLVVVPNGIHAKAPMQRAVWPMPRLRVLFVGRLDRQKGVDVLIEAARDLGDKVSVRIVGDAVVAGGRPAPNGDARHIEFLGWMDSAGVAAQINACDVVVMPSRWEGFGLVAVEAMRAGKPVWASAVGGLREVVADGFTGRLFPVGDAAALRTLLRQADRAALRRMGAAGRERFLAHYTSDRTHQALLRLYADVLQLAPSAAARPEIAGEIQ</sequence>
<dbReference type="AlphaFoldDB" id="A0A848FHT9"/>
<dbReference type="SUPFAM" id="SSF53756">
    <property type="entry name" value="UDP-Glycosyltransferase/glycogen phosphorylase"/>
    <property type="match status" value="1"/>
</dbReference>